<accession>A0A226F0U2</accession>
<feature type="transmembrane region" description="Helical" evidence="1">
    <location>
        <begin position="172"/>
        <end position="191"/>
    </location>
</feature>
<dbReference type="EMBL" id="LNIX01000001">
    <property type="protein sequence ID" value="OXA63098.1"/>
    <property type="molecule type" value="Genomic_DNA"/>
</dbReference>
<comment type="caution">
    <text evidence="2">The sequence shown here is derived from an EMBL/GenBank/DDBJ whole genome shotgun (WGS) entry which is preliminary data.</text>
</comment>
<proteinExistence type="predicted"/>
<feature type="non-terminal residue" evidence="2">
    <location>
        <position position="294"/>
    </location>
</feature>
<evidence type="ECO:0000313" key="3">
    <source>
        <dbReference type="Proteomes" id="UP000198287"/>
    </source>
</evidence>
<gene>
    <name evidence="2" type="ORF">Fcan01_00736</name>
</gene>
<keyword evidence="1" id="KW-0812">Transmembrane</keyword>
<evidence type="ECO:0000256" key="1">
    <source>
        <dbReference type="SAM" id="Phobius"/>
    </source>
</evidence>
<protein>
    <submittedName>
        <fullName evidence="2">Uncharacterized protein</fullName>
    </submittedName>
</protein>
<keyword evidence="1" id="KW-1133">Transmembrane helix</keyword>
<sequence length="294" mass="33100">MLTITFLPNLKQHLFVIKLFACLPLEWDGVSGSITLNKSRVRETIMKCEMLVQLTHAILQVVMTNFSPYSDGAKLQSVAITGIFVTGIFVRWNWPIDRSPSELINCMLHFERTLLKDHAYKKCHVDHLMSLVLPDPCYPLAEAGKDSYSFPVLIIFLSIFDTFMFLNGTVSGGYYITHVLISGSVSLWNYIRIFKAWSLNPSVTPTFLLKSYKNLRVLEAINNNCVRARILPALVVDLPAIQLASGYVCIKLHTTMSLPAIACFGLIYWDVIIFTTAMFTASSRVYTKSGELLA</sequence>
<evidence type="ECO:0000313" key="2">
    <source>
        <dbReference type="EMBL" id="OXA63098.1"/>
    </source>
</evidence>
<organism evidence="2 3">
    <name type="scientific">Folsomia candida</name>
    <name type="common">Springtail</name>
    <dbReference type="NCBI Taxonomy" id="158441"/>
    <lineage>
        <taxon>Eukaryota</taxon>
        <taxon>Metazoa</taxon>
        <taxon>Ecdysozoa</taxon>
        <taxon>Arthropoda</taxon>
        <taxon>Hexapoda</taxon>
        <taxon>Collembola</taxon>
        <taxon>Entomobryomorpha</taxon>
        <taxon>Isotomoidea</taxon>
        <taxon>Isotomidae</taxon>
        <taxon>Proisotominae</taxon>
        <taxon>Folsomia</taxon>
    </lineage>
</organism>
<reference evidence="2 3" key="1">
    <citation type="submission" date="2015-12" db="EMBL/GenBank/DDBJ databases">
        <title>The genome of Folsomia candida.</title>
        <authorList>
            <person name="Faddeeva A."/>
            <person name="Derks M.F."/>
            <person name="Anvar Y."/>
            <person name="Smit S."/>
            <person name="Van Straalen N."/>
            <person name="Roelofs D."/>
        </authorList>
    </citation>
    <scope>NUCLEOTIDE SEQUENCE [LARGE SCALE GENOMIC DNA]</scope>
    <source>
        <strain evidence="2 3">VU population</strain>
        <tissue evidence="2">Whole body</tissue>
    </source>
</reference>
<feature type="transmembrane region" description="Helical" evidence="1">
    <location>
        <begin position="260"/>
        <end position="281"/>
    </location>
</feature>
<dbReference type="AlphaFoldDB" id="A0A226F0U2"/>
<name>A0A226F0U2_FOLCA</name>
<keyword evidence="1" id="KW-0472">Membrane</keyword>
<dbReference type="Proteomes" id="UP000198287">
    <property type="component" value="Unassembled WGS sequence"/>
</dbReference>
<keyword evidence="3" id="KW-1185">Reference proteome</keyword>